<name>A0ACD3SU48_9BURK</name>
<dbReference type="Proteomes" id="UP000004277">
    <property type="component" value="Unassembled WGS sequence"/>
</dbReference>
<sequence length="199" mass="20026">MTLLTFSAPPIRALQRGTRHIAIACMAALSLFAAQTAMADAGHDHDAAPAADTGMVLLRFTAVSDQFELVGVVDGTTLTLYLDHAADNRPVDGATLELELNGAAVPVTSTGPGTFTATLAAAPAAGETPVAATVVTGQASDLLAGTLDIHADDHADTSSTPLTTAVLAALGTGLALLAAALVWKRMTARKSAAQRGDAA</sequence>
<reference evidence="1" key="1">
    <citation type="submission" date="2019-05" db="EMBL/GenBank/DDBJ databases">
        <title>Revised genome assembly of Burkholderiaceae (previously Ralstonia) sp. PBA.</title>
        <authorList>
            <person name="Gan H.M."/>
        </authorList>
    </citation>
    <scope>NUCLEOTIDE SEQUENCE</scope>
    <source>
        <strain evidence="1">PBA</strain>
    </source>
</reference>
<gene>
    <name evidence="1" type="ORF">MW7_001095</name>
</gene>
<protein>
    <submittedName>
        <fullName evidence="1">Uncharacterized protein</fullName>
    </submittedName>
</protein>
<proteinExistence type="predicted"/>
<evidence type="ECO:0000313" key="2">
    <source>
        <dbReference type="Proteomes" id="UP000004277"/>
    </source>
</evidence>
<keyword evidence="2" id="KW-1185">Reference proteome</keyword>
<organism evidence="1 2">
    <name type="scientific">Imbroritus primus</name>
    <dbReference type="NCBI Taxonomy" id="3058603"/>
    <lineage>
        <taxon>Bacteria</taxon>
        <taxon>Pseudomonadati</taxon>
        <taxon>Pseudomonadota</taxon>
        <taxon>Betaproteobacteria</taxon>
        <taxon>Burkholderiales</taxon>
        <taxon>Burkholderiaceae</taxon>
        <taxon>Imbroritus</taxon>
    </lineage>
</organism>
<accession>A0ACD3SU48</accession>
<comment type="caution">
    <text evidence="1">The sequence shown here is derived from an EMBL/GenBank/DDBJ whole genome shotgun (WGS) entry which is preliminary data.</text>
</comment>
<dbReference type="EMBL" id="AKCV02000004">
    <property type="protein sequence ID" value="TMS59772.1"/>
    <property type="molecule type" value="Genomic_DNA"/>
</dbReference>
<evidence type="ECO:0000313" key="1">
    <source>
        <dbReference type="EMBL" id="TMS59772.1"/>
    </source>
</evidence>